<dbReference type="InterPro" id="IPR010998">
    <property type="entry name" value="Integrase_recombinase_N"/>
</dbReference>
<dbReference type="SUPFAM" id="SSF47823">
    <property type="entry name" value="lambda integrase-like, N-terminal domain"/>
    <property type="match status" value="1"/>
</dbReference>
<feature type="region of interest" description="Disordered" evidence="2">
    <location>
        <begin position="58"/>
        <end position="82"/>
    </location>
</feature>
<evidence type="ECO:0000256" key="2">
    <source>
        <dbReference type="SAM" id="MobiDB-lite"/>
    </source>
</evidence>
<keyword evidence="1" id="KW-0238">DNA-binding</keyword>
<dbReference type="Proteomes" id="UP000002218">
    <property type="component" value="Chromosome"/>
</dbReference>
<keyword evidence="4" id="KW-1185">Reference proteome</keyword>
<reference evidence="4" key="1">
    <citation type="submission" date="2009-09" db="EMBL/GenBank/DDBJ databases">
        <title>The complete genome of Nakamurella multipartita DSM 44233.</title>
        <authorList>
            <consortium name="US DOE Joint Genome Institute (JGI-PGF)"/>
            <person name="Lucas S."/>
            <person name="Copeland A."/>
            <person name="Lapidus A."/>
            <person name="Glavina del Rio T."/>
            <person name="Dalin E."/>
            <person name="Tice H."/>
            <person name="Bruce D."/>
            <person name="Goodwin L."/>
            <person name="Pitluck S."/>
            <person name="Kyrpides N."/>
            <person name="Mavromatis K."/>
            <person name="Ivanova N."/>
            <person name="Ovchinnikova G."/>
            <person name="Sims D."/>
            <person name="Meincke L."/>
            <person name="Brettin T."/>
            <person name="Detter J.C."/>
            <person name="Han C."/>
            <person name="Larimer F."/>
            <person name="Land M."/>
            <person name="Hauser L."/>
            <person name="Markowitz V."/>
            <person name="Cheng J.-F."/>
            <person name="Hugenholtz P."/>
            <person name="Woyke T."/>
            <person name="Wu D."/>
            <person name="Klenk H.-P."/>
            <person name="Eisen J.A."/>
        </authorList>
    </citation>
    <scope>NUCLEOTIDE SEQUENCE [LARGE SCALE GENOMIC DNA]</scope>
    <source>
        <strain evidence="4">ATCC 700099 / DSM 44233 / CIP 104796 / JCM 9543 / NBRC 105858 / Y-104</strain>
    </source>
</reference>
<accession>C8X8P2</accession>
<proteinExistence type="predicted"/>
<sequence>MPDSQPAERWSHDPGWRLFRDWCLATGRTPLPADRTTIAEFLRRFPAAPATLTRRRQAISRAHRRCGHPDPIRQEPSAPEPDPRLPAFLRDAVVRGWPAAVSGRRDAFLAVLRWHTGMSRPELAVLDGDGVRRALALTVPGEEPGECPRCGLTRWLRLLAVAQRHGWGQVRRQLAGQFPGVAATEALHDCTRPLRETWPRMPLLPAIDRHGNVEATGPISGRAITATARRINLAEADHRTPSAAPRPPTDPPCPVPWDRAASVRDMHWLDDRLDDLDRRIADLDRAITTLAYDGPKVG</sequence>
<organism evidence="3 4">
    <name type="scientific">Nakamurella multipartita (strain ATCC 700099 / DSM 44233 / CIP 104796 / JCM 9543 / NBRC 105858 / Y-104)</name>
    <name type="common">Microsphaera multipartita</name>
    <dbReference type="NCBI Taxonomy" id="479431"/>
    <lineage>
        <taxon>Bacteria</taxon>
        <taxon>Bacillati</taxon>
        <taxon>Actinomycetota</taxon>
        <taxon>Actinomycetes</taxon>
        <taxon>Nakamurellales</taxon>
        <taxon>Nakamurellaceae</taxon>
        <taxon>Nakamurella</taxon>
    </lineage>
</organism>
<evidence type="ECO:0000313" key="3">
    <source>
        <dbReference type="EMBL" id="ACV79097.1"/>
    </source>
</evidence>
<dbReference type="InParanoid" id="C8X8P2"/>
<protein>
    <recommendedName>
        <fullName evidence="5">Core-binding (CB) domain-containing protein</fullName>
    </recommendedName>
</protein>
<dbReference type="AlphaFoldDB" id="C8X8P2"/>
<dbReference type="Gene3D" id="1.10.150.130">
    <property type="match status" value="1"/>
</dbReference>
<dbReference type="KEGG" id="nml:Namu_2751"/>
<dbReference type="STRING" id="479431.Namu_2751"/>
<evidence type="ECO:0000313" key="4">
    <source>
        <dbReference type="Proteomes" id="UP000002218"/>
    </source>
</evidence>
<dbReference type="HOGENOM" id="CLU_066866_0_0_11"/>
<reference evidence="3 4" key="2">
    <citation type="journal article" date="2010" name="Stand. Genomic Sci.">
        <title>Complete genome sequence of Nakamurella multipartita type strain (Y-104).</title>
        <authorList>
            <person name="Tice H."/>
            <person name="Mayilraj S."/>
            <person name="Sims D."/>
            <person name="Lapidus A."/>
            <person name="Nolan M."/>
            <person name="Lucas S."/>
            <person name="Glavina Del Rio T."/>
            <person name="Copeland A."/>
            <person name="Cheng J.F."/>
            <person name="Meincke L."/>
            <person name="Bruce D."/>
            <person name="Goodwin L."/>
            <person name="Pitluck S."/>
            <person name="Ivanova N."/>
            <person name="Mavromatis K."/>
            <person name="Ovchinnikova G."/>
            <person name="Pati A."/>
            <person name="Chen A."/>
            <person name="Palaniappan K."/>
            <person name="Land M."/>
            <person name="Hauser L."/>
            <person name="Chang Y.J."/>
            <person name="Jeffries C.D."/>
            <person name="Detter J.C."/>
            <person name="Brettin T."/>
            <person name="Rohde M."/>
            <person name="Goker M."/>
            <person name="Bristow J."/>
            <person name="Eisen J.A."/>
            <person name="Markowitz V."/>
            <person name="Hugenholtz P."/>
            <person name="Kyrpides N.C."/>
            <person name="Klenk H.P."/>
            <person name="Chen F."/>
        </authorList>
    </citation>
    <scope>NUCLEOTIDE SEQUENCE [LARGE SCALE GENOMIC DNA]</scope>
    <source>
        <strain evidence="4">ATCC 700099 / DSM 44233 / CIP 104796 / JCM 9543 / NBRC 105858 / Y-104</strain>
    </source>
</reference>
<name>C8X8P2_NAKMY</name>
<dbReference type="EMBL" id="CP001737">
    <property type="protein sequence ID" value="ACV79097.1"/>
    <property type="molecule type" value="Genomic_DNA"/>
</dbReference>
<evidence type="ECO:0000256" key="1">
    <source>
        <dbReference type="ARBA" id="ARBA00023125"/>
    </source>
</evidence>
<evidence type="ECO:0008006" key="5">
    <source>
        <dbReference type="Google" id="ProtNLM"/>
    </source>
</evidence>
<dbReference type="GO" id="GO:0003677">
    <property type="term" value="F:DNA binding"/>
    <property type="evidence" value="ECO:0007669"/>
    <property type="project" value="UniProtKB-KW"/>
</dbReference>
<dbReference type="eggNOG" id="COG4974">
    <property type="taxonomic scope" value="Bacteria"/>
</dbReference>
<gene>
    <name evidence="3" type="ordered locus">Namu_2751</name>
</gene>